<sequence length="60" mass="6864">MIRLGDKLKERGYDAADIEAKKIYIEFESGEVVTAKPLATVRINVNDKKKIYLIMGNFDM</sequence>
<evidence type="ECO:0000313" key="1">
    <source>
        <dbReference type="EMBL" id="BCU68883.1"/>
    </source>
</evidence>
<reference evidence="1 2" key="1">
    <citation type="submission" date="2021-04" db="EMBL/GenBank/DDBJ databases">
        <title>Complete genome sequence of Stygiolobus sp. KN-1.</title>
        <authorList>
            <person name="Nakamura K."/>
            <person name="Sakai H."/>
            <person name="Kurosawa N."/>
        </authorList>
    </citation>
    <scope>NUCLEOTIDE SEQUENCE [LARGE SCALE GENOMIC DNA]</scope>
    <source>
        <strain evidence="1 2">KN-1</strain>
    </source>
</reference>
<accession>A0A8D5U421</accession>
<keyword evidence="2" id="KW-1185">Reference proteome</keyword>
<name>A0A8D5U421_9CREN</name>
<dbReference type="AlphaFoldDB" id="A0A8D5U421"/>
<dbReference type="KEGG" id="csty:KN1_01800"/>
<protein>
    <submittedName>
        <fullName evidence="1">Uncharacterized protein</fullName>
    </submittedName>
</protein>
<dbReference type="GeneID" id="66161933"/>
<proteinExistence type="predicted"/>
<evidence type="ECO:0000313" key="2">
    <source>
        <dbReference type="Proteomes" id="UP000825123"/>
    </source>
</evidence>
<gene>
    <name evidence="1" type="ORF">KN1_01800</name>
</gene>
<dbReference type="EMBL" id="AP024597">
    <property type="protein sequence ID" value="BCU68883.1"/>
    <property type="molecule type" value="Genomic_DNA"/>
</dbReference>
<dbReference type="Proteomes" id="UP000825123">
    <property type="component" value="Chromosome"/>
</dbReference>
<organism evidence="1 2">
    <name type="scientific">Stygiolobus caldivivus</name>
    <dbReference type="NCBI Taxonomy" id="2824673"/>
    <lineage>
        <taxon>Archaea</taxon>
        <taxon>Thermoproteota</taxon>
        <taxon>Thermoprotei</taxon>
        <taxon>Sulfolobales</taxon>
        <taxon>Sulfolobaceae</taxon>
        <taxon>Stygiolobus</taxon>
    </lineage>
</organism>
<dbReference type="RefSeq" id="WP_221288833.1">
    <property type="nucleotide sequence ID" value="NZ_AP024597.1"/>
</dbReference>